<dbReference type="OrthoDB" id="88514at2759"/>
<accession>A0A6A4CD57</accession>
<dbReference type="Proteomes" id="UP000433483">
    <property type="component" value="Unassembled WGS sequence"/>
</dbReference>
<dbReference type="EMBL" id="QXGC01001957">
    <property type="protein sequence ID" value="KAE9193134.1"/>
    <property type="molecule type" value="Genomic_DNA"/>
</dbReference>
<dbReference type="Proteomes" id="UP000460718">
    <property type="component" value="Unassembled WGS sequence"/>
</dbReference>
<evidence type="ECO:0000313" key="6">
    <source>
        <dbReference type="EMBL" id="KAE9184899.1"/>
    </source>
</evidence>
<evidence type="ECO:0000313" key="14">
    <source>
        <dbReference type="Proteomes" id="UP000440367"/>
    </source>
</evidence>
<dbReference type="Proteomes" id="UP000440732">
    <property type="component" value="Unassembled WGS sequence"/>
</dbReference>
<evidence type="ECO:0000313" key="20">
    <source>
        <dbReference type="Proteomes" id="UP000488956"/>
    </source>
</evidence>
<gene>
    <name evidence="10" type="ORF">PF001_g20600</name>
    <name evidence="8" type="ORF">PF002_g22633</name>
    <name evidence="7" type="ORF">PF004_g21108</name>
    <name evidence="6" type="ORF">PF005_g21483</name>
    <name evidence="5" type="ORF">PF006_g20588</name>
    <name evidence="3" type="ORF">PF007_g21562</name>
    <name evidence="9" type="ORF">PF008_g26387</name>
    <name evidence="1" type="ORF">PF009_g22496</name>
    <name evidence="4" type="ORF">PF010_g20761</name>
    <name evidence="2" type="ORF">PF011_g19902</name>
</gene>
<evidence type="ECO:0000313" key="10">
    <source>
        <dbReference type="EMBL" id="KAE9288259.1"/>
    </source>
</evidence>
<dbReference type="EMBL" id="QXGD01001855">
    <property type="protein sequence ID" value="KAE9197799.1"/>
    <property type="molecule type" value="Genomic_DNA"/>
</dbReference>
<dbReference type="Proteomes" id="UP000488956">
    <property type="component" value="Unassembled WGS sequence"/>
</dbReference>
<evidence type="ECO:0000313" key="2">
    <source>
        <dbReference type="EMBL" id="KAE8986634.1"/>
    </source>
</evidence>
<dbReference type="EMBL" id="QXGA01001810">
    <property type="protein sequence ID" value="KAE9109799.1"/>
    <property type="molecule type" value="Genomic_DNA"/>
</dbReference>
<evidence type="ECO:0000313" key="1">
    <source>
        <dbReference type="EMBL" id="KAE8927334.1"/>
    </source>
</evidence>
<evidence type="ECO:0000313" key="15">
    <source>
        <dbReference type="Proteomes" id="UP000440732"/>
    </source>
</evidence>
<dbReference type="Proteomes" id="UP000429523">
    <property type="component" value="Unassembled WGS sequence"/>
</dbReference>
<evidence type="ECO:0000313" key="7">
    <source>
        <dbReference type="EMBL" id="KAE9193134.1"/>
    </source>
</evidence>
<dbReference type="Gene3D" id="2.60.20.10">
    <property type="entry name" value="Crystallins"/>
    <property type="match status" value="1"/>
</dbReference>
<evidence type="ECO:0000313" key="17">
    <source>
        <dbReference type="Proteomes" id="UP000460718"/>
    </source>
</evidence>
<dbReference type="Proteomes" id="UP000440367">
    <property type="component" value="Unassembled WGS sequence"/>
</dbReference>
<evidence type="ECO:0000313" key="16">
    <source>
        <dbReference type="Proteomes" id="UP000441208"/>
    </source>
</evidence>
<evidence type="ECO:0000313" key="5">
    <source>
        <dbReference type="EMBL" id="KAE9109799.1"/>
    </source>
</evidence>
<dbReference type="EMBL" id="QXGF01001864">
    <property type="protein sequence ID" value="KAE8927334.1"/>
    <property type="molecule type" value="Genomic_DNA"/>
</dbReference>
<evidence type="ECO:0000313" key="9">
    <source>
        <dbReference type="EMBL" id="KAE9287497.1"/>
    </source>
</evidence>
<dbReference type="Proteomes" id="UP000441208">
    <property type="component" value="Unassembled WGS sequence"/>
</dbReference>
<evidence type="ECO:0000313" key="3">
    <source>
        <dbReference type="EMBL" id="KAE9084325.1"/>
    </source>
</evidence>
<dbReference type="EMBL" id="QXFW01001725">
    <property type="protein sequence ID" value="KAE8986634.1"/>
    <property type="molecule type" value="Genomic_DNA"/>
</dbReference>
<evidence type="ECO:0000313" key="11">
    <source>
        <dbReference type="Proteomes" id="UP000429523"/>
    </source>
</evidence>
<reference evidence="11 12" key="1">
    <citation type="submission" date="2018-08" db="EMBL/GenBank/DDBJ databases">
        <title>Genomic investigation of the strawberry pathogen Phytophthora fragariae indicates pathogenicity is determined by transcriptional variation in three key races.</title>
        <authorList>
            <person name="Adams T.M."/>
            <person name="Armitage A.D."/>
            <person name="Sobczyk M.K."/>
            <person name="Bates H.J."/>
            <person name="Dunwell J.M."/>
            <person name="Nellist C.F."/>
            <person name="Harrison R.J."/>
        </authorList>
    </citation>
    <scope>NUCLEOTIDE SEQUENCE [LARGE SCALE GENOMIC DNA]</scope>
    <source>
        <strain evidence="10 13">A4</strain>
        <strain evidence="8 14">BC-1</strain>
        <strain evidence="7 18">BC-23</strain>
        <strain evidence="6 12">NOV-27</strain>
        <strain evidence="5 15">NOV-5</strain>
        <strain evidence="3 16">NOV-71</strain>
        <strain evidence="9 19">NOV-77</strain>
        <strain evidence="1 11">NOV-9</strain>
        <strain evidence="4 20">ONT-3</strain>
        <strain evidence="2 17">SCRP245</strain>
    </source>
</reference>
<evidence type="ECO:0000313" key="18">
    <source>
        <dbReference type="Proteomes" id="UP000476176"/>
    </source>
</evidence>
<dbReference type="Proteomes" id="UP000437068">
    <property type="component" value="Unassembled WGS sequence"/>
</dbReference>
<dbReference type="EMBL" id="QXFX01001798">
    <property type="protein sequence ID" value="KAE9084606.1"/>
    <property type="molecule type" value="Genomic_DNA"/>
</dbReference>
<dbReference type="EMBL" id="QXFZ01001832">
    <property type="protein sequence ID" value="KAE9084325.1"/>
    <property type="molecule type" value="Genomic_DNA"/>
</dbReference>
<dbReference type="Proteomes" id="UP000476176">
    <property type="component" value="Unassembled WGS sequence"/>
</dbReference>
<dbReference type="AlphaFoldDB" id="A0A6A4CD57"/>
<protein>
    <submittedName>
        <fullName evidence="10">Uncharacterized protein</fullName>
    </submittedName>
</protein>
<name>A0A6A4CD57_9STRA</name>
<proteinExistence type="predicted"/>
<evidence type="ECO:0000313" key="12">
    <source>
        <dbReference type="Proteomes" id="UP000433483"/>
    </source>
</evidence>
<dbReference type="EMBL" id="QXGB01001835">
    <property type="protein sequence ID" value="KAE9184899.1"/>
    <property type="molecule type" value="Genomic_DNA"/>
</dbReference>
<dbReference type="Proteomes" id="UP000486351">
    <property type="component" value="Unassembled WGS sequence"/>
</dbReference>
<evidence type="ECO:0000313" key="8">
    <source>
        <dbReference type="EMBL" id="KAE9197799.1"/>
    </source>
</evidence>
<dbReference type="EMBL" id="QXGE01001787">
    <property type="protein sequence ID" value="KAE9288259.1"/>
    <property type="molecule type" value="Genomic_DNA"/>
</dbReference>
<evidence type="ECO:0000313" key="13">
    <source>
        <dbReference type="Proteomes" id="UP000437068"/>
    </source>
</evidence>
<comment type="caution">
    <text evidence="10">The sequence shown here is derived from an EMBL/GenBank/DDBJ whole genome shotgun (WGS) entry which is preliminary data.</text>
</comment>
<evidence type="ECO:0000313" key="19">
    <source>
        <dbReference type="Proteomes" id="UP000486351"/>
    </source>
</evidence>
<dbReference type="EMBL" id="QXFY01003204">
    <property type="protein sequence ID" value="KAE9287497.1"/>
    <property type="molecule type" value="Genomic_DNA"/>
</dbReference>
<evidence type="ECO:0000313" key="4">
    <source>
        <dbReference type="EMBL" id="KAE9084606.1"/>
    </source>
</evidence>
<sequence length="127" mass="14333">MVTFYADVNFEGFYVEWDMAETQMCTNLACYDNRASSVKWEGLPTVGSFSGKARIAFFTRENCTGDSRDWPTDAHVNGIKGNYPSDFTLDGINDAVMSFMIWQDDKKISNGIYTPCPLLGRTSRLLQ</sequence>
<keyword evidence="12" id="KW-1185">Reference proteome</keyword>
<organism evidence="10 13">
    <name type="scientific">Phytophthora fragariae</name>
    <dbReference type="NCBI Taxonomy" id="53985"/>
    <lineage>
        <taxon>Eukaryota</taxon>
        <taxon>Sar</taxon>
        <taxon>Stramenopiles</taxon>
        <taxon>Oomycota</taxon>
        <taxon>Peronosporomycetes</taxon>
        <taxon>Peronosporales</taxon>
        <taxon>Peronosporaceae</taxon>
        <taxon>Phytophthora</taxon>
    </lineage>
</organism>